<keyword evidence="1" id="KW-0863">Zinc-finger</keyword>
<dbReference type="InterPro" id="IPR019273">
    <property type="entry name" value="Lunapark_Znf"/>
</dbReference>
<dbReference type="PANTHER" id="PTHR22166">
    <property type="entry name" value="ENDOPLASMIC RETICULUM JUNCTION FORMATION PROTEIN LUNAPARK"/>
    <property type="match status" value="1"/>
</dbReference>
<proteinExistence type="inferred from homology"/>
<keyword evidence="2" id="KW-0175">Coiled coil</keyword>
<keyword evidence="1" id="KW-0472">Membrane</keyword>
<feature type="domain" description="Lunapark zinc ribbon" evidence="4">
    <location>
        <begin position="249"/>
        <end position="305"/>
    </location>
</feature>
<reference evidence="5 6" key="1">
    <citation type="journal article" date="2024" name="Commun. Biol.">
        <title>Comparative genomic analysis of thermophilic fungi reveals convergent evolutionary adaptations and gene losses.</title>
        <authorList>
            <person name="Steindorff A.S."/>
            <person name="Aguilar-Pontes M.V."/>
            <person name="Robinson A.J."/>
            <person name="Andreopoulos B."/>
            <person name="LaButti K."/>
            <person name="Kuo A."/>
            <person name="Mondo S."/>
            <person name="Riley R."/>
            <person name="Otillar R."/>
            <person name="Haridas S."/>
            <person name="Lipzen A."/>
            <person name="Grimwood J."/>
            <person name="Schmutz J."/>
            <person name="Clum A."/>
            <person name="Reid I.D."/>
            <person name="Moisan M.C."/>
            <person name="Butler G."/>
            <person name="Nguyen T.T.M."/>
            <person name="Dewar K."/>
            <person name="Conant G."/>
            <person name="Drula E."/>
            <person name="Henrissat B."/>
            <person name="Hansel C."/>
            <person name="Singer S."/>
            <person name="Hutchinson M.I."/>
            <person name="de Vries R.P."/>
            <person name="Natvig D.O."/>
            <person name="Powell A.J."/>
            <person name="Tsang A."/>
            <person name="Grigoriev I.V."/>
        </authorList>
    </citation>
    <scope>NUCLEOTIDE SEQUENCE [LARGE SCALE GENOMIC DNA]</scope>
    <source>
        <strain evidence="5 6">CBS 620.91</strain>
    </source>
</reference>
<comment type="caution">
    <text evidence="5">The sequence shown here is derived from an EMBL/GenBank/DDBJ whole genome shotgun (WGS) entry which is preliminary data.</text>
</comment>
<dbReference type="PANTHER" id="PTHR22166:SF12">
    <property type="entry name" value="ENDOPLASMIC RETICULUM JUNCTION FORMATION PROTEIN LUNAPARK"/>
    <property type="match status" value="1"/>
</dbReference>
<evidence type="ECO:0000256" key="2">
    <source>
        <dbReference type="SAM" id="Coils"/>
    </source>
</evidence>
<comment type="subcellular location">
    <subcellularLocation>
        <location evidence="1">Endoplasmic reticulum membrane</location>
        <topology evidence="1">Multi-pass membrane protein</topology>
    </subcellularLocation>
</comment>
<feature type="coiled-coil region" evidence="2">
    <location>
        <begin position="96"/>
        <end position="130"/>
    </location>
</feature>
<dbReference type="EMBL" id="JAZGSY010000096">
    <property type="protein sequence ID" value="KAL1840860.1"/>
    <property type="molecule type" value="Genomic_DNA"/>
</dbReference>
<keyword evidence="1" id="KW-1133">Transmembrane helix</keyword>
<feature type="compositionally biased region" description="Basic and acidic residues" evidence="3">
    <location>
        <begin position="141"/>
        <end position="165"/>
    </location>
</feature>
<accession>A0ABR3VGA8</accession>
<feature type="transmembrane region" description="Helical" evidence="1">
    <location>
        <begin position="82"/>
        <end position="101"/>
    </location>
</feature>
<evidence type="ECO:0000259" key="4">
    <source>
        <dbReference type="Pfam" id="PF10058"/>
    </source>
</evidence>
<keyword evidence="1" id="KW-0256">Endoplasmic reticulum</keyword>
<sequence>MVSFWPWGRDDSSPASFEKALSGLAAKITSTQARLDQTRTRSRRMKALATLYLVIAYLVYGIVEMLVVGWKNMGPFEWTAMAGGPVLIVLVRTIITTFYEYRIERLNARLKEYQDERAKTIQKLKDATKYDSTLELLEKYGGETRNKKTPKPTEEGGAPEGDKVAQTKGKHQGLPDRINMPPPPTANIQRPPALGPNTSQSRPLSRHGAPVQPHTDMAESAEFAPNAFDGKPPQNYLQYPAAVPVEPRWYDRILDMLLGEDETAAKNRIALICARCRLVNGQAPPGTKSLSEIGMWKCMACGAQNGEMDEGKRIVAEVLGARAVATKDDITDDTASRNSGELVEVDKESEGPEGKQDVDSVTEGPKKRRGKAKH</sequence>
<keyword evidence="6" id="KW-1185">Reference proteome</keyword>
<evidence type="ECO:0000313" key="5">
    <source>
        <dbReference type="EMBL" id="KAL1840860.1"/>
    </source>
</evidence>
<dbReference type="Pfam" id="PF10058">
    <property type="entry name" value="Zn_ribbon_10"/>
    <property type="match status" value="1"/>
</dbReference>
<feature type="transmembrane region" description="Helical" evidence="1">
    <location>
        <begin position="49"/>
        <end position="70"/>
    </location>
</feature>
<dbReference type="Proteomes" id="UP001583172">
    <property type="component" value="Unassembled WGS sequence"/>
</dbReference>
<feature type="region of interest" description="Disordered" evidence="3">
    <location>
        <begin position="141"/>
        <end position="215"/>
    </location>
</feature>
<comment type="function">
    <text evidence="1">Plays a role in determining ER morphology.</text>
</comment>
<evidence type="ECO:0000256" key="1">
    <source>
        <dbReference type="RuleBase" id="RU367073"/>
    </source>
</evidence>
<protein>
    <recommendedName>
        <fullName evidence="1">Endoplasmic reticulum junction formation protein lunapark</fullName>
    </recommendedName>
</protein>
<keyword evidence="1" id="KW-0812">Transmembrane</keyword>
<feature type="region of interest" description="Disordered" evidence="3">
    <location>
        <begin position="326"/>
        <end position="374"/>
    </location>
</feature>
<keyword evidence="1" id="KW-0479">Metal-binding</keyword>
<organism evidence="5 6">
    <name type="scientific">Humicola insolens</name>
    <name type="common">Soft-rot fungus</name>
    <dbReference type="NCBI Taxonomy" id="85995"/>
    <lineage>
        <taxon>Eukaryota</taxon>
        <taxon>Fungi</taxon>
        <taxon>Dikarya</taxon>
        <taxon>Ascomycota</taxon>
        <taxon>Pezizomycotina</taxon>
        <taxon>Sordariomycetes</taxon>
        <taxon>Sordariomycetidae</taxon>
        <taxon>Sordariales</taxon>
        <taxon>Chaetomiaceae</taxon>
        <taxon>Mycothermus</taxon>
    </lineage>
</organism>
<keyword evidence="1" id="KW-0862">Zinc</keyword>
<gene>
    <name evidence="5" type="ORF">VTJ49DRAFT_7652</name>
</gene>
<evidence type="ECO:0000256" key="3">
    <source>
        <dbReference type="SAM" id="MobiDB-lite"/>
    </source>
</evidence>
<dbReference type="InterPro" id="IPR040115">
    <property type="entry name" value="Lnp"/>
</dbReference>
<comment type="domain">
    <text evidence="1">The C4-type zinc finger motif is necessary both for its ER three-way tubular junction localization and formation.</text>
</comment>
<name>A0ABR3VGA8_HUMIN</name>
<evidence type="ECO:0000313" key="6">
    <source>
        <dbReference type="Proteomes" id="UP001583172"/>
    </source>
</evidence>
<comment type="similarity">
    <text evidence="1">Belongs to the lunapark family.</text>
</comment>
<feature type="compositionally biased region" description="Basic and acidic residues" evidence="3">
    <location>
        <begin position="344"/>
        <end position="358"/>
    </location>
</feature>